<keyword evidence="2" id="KW-0812">Transmembrane</keyword>
<evidence type="ECO:0000313" key="7">
    <source>
        <dbReference type="Proteomes" id="UP001183202"/>
    </source>
</evidence>
<comment type="subcellular location">
    <subcellularLocation>
        <location evidence="1">Endomembrane system</location>
        <topology evidence="1">Multi-pass membrane protein</topology>
    </subcellularLocation>
</comment>
<dbReference type="Pfam" id="PF06803">
    <property type="entry name" value="DUF1232"/>
    <property type="match status" value="1"/>
</dbReference>
<evidence type="ECO:0000256" key="1">
    <source>
        <dbReference type="ARBA" id="ARBA00004127"/>
    </source>
</evidence>
<evidence type="ECO:0000256" key="3">
    <source>
        <dbReference type="ARBA" id="ARBA00022989"/>
    </source>
</evidence>
<evidence type="ECO:0000256" key="4">
    <source>
        <dbReference type="ARBA" id="ARBA00023136"/>
    </source>
</evidence>
<protein>
    <submittedName>
        <fullName evidence="6">YkvA family protein</fullName>
    </submittedName>
</protein>
<comment type="caution">
    <text evidence="6">The sequence shown here is derived from an EMBL/GenBank/DDBJ whole genome shotgun (WGS) entry which is preliminary data.</text>
</comment>
<keyword evidence="4" id="KW-0472">Membrane</keyword>
<dbReference type="InterPro" id="IPR010652">
    <property type="entry name" value="DUF1232"/>
</dbReference>
<dbReference type="RefSeq" id="WP_311555901.1">
    <property type="nucleotide sequence ID" value="NZ_JAVREJ010000005.1"/>
</dbReference>
<sequence>MATYRPRRLAALTVLWRAVVRGQQPGAPALGERLSAVPRMVGEAVSGRYAALGRGRLALLALGLAYLLSPLDLVPEAVVPLLGLADDGVVALWLAGSFLAETDRYLNWERSRPVIVEGGVRA</sequence>
<feature type="domain" description="DUF1232" evidence="5">
    <location>
        <begin position="57"/>
        <end position="93"/>
    </location>
</feature>
<organism evidence="6 7">
    <name type="scientific">Pseudonocardia charpentierae</name>
    <dbReference type="NCBI Taxonomy" id="3075545"/>
    <lineage>
        <taxon>Bacteria</taxon>
        <taxon>Bacillati</taxon>
        <taxon>Actinomycetota</taxon>
        <taxon>Actinomycetes</taxon>
        <taxon>Pseudonocardiales</taxon>
        <taxon>Pseudonocardiaceae</taxon>
        <taxon>Pseudonocardia</taxon>
    </lineage>
</organism>
<evidence type="ECO:0000313" key="6">
    <source>
        <dbReference type="EMBL" id="MDT0349869.1"/>
    </source>
</evidence>
<dbReference type="EMBL" id="JAVREJ010000005">
    <property type="protein sequence ID" value="MDT0349869.1"/>
    <property type="molecule type" value="Genomic_DNA"/>
</dbReference>
<accession>A0ABU2NB28</accession>
<gene>
    <name evidence="6" type="ORF">RM445_10085</name>
</gene>
<dbReference type="Proteomes" id="UP001183202">
    <property type="component" value="Unassembled WGS sequence"/>
</dbReference>
<name>A0ABU2NB28_9PSEU</name>
<evidence type="ECO:0000256" key="2">
    <source>
        <dbReference type="ARBA" id="ARBA00022692"/>
    </source>
</evidence>
<keyword evidence="7" id="KW-1185">Reference proteome</keyword>
<proteinExistence type="predicted"/>
<keyword evidence="3" id="KW-1133">Transmembrane helix</keyword>
<reference evidence="7" key="1">
    <citation type="submission" date="2023-07" db="EMBL/GenBank/DDBJ databases">
        <title>30 novel species of actinomycetes from the DSMZ collection.</title>
        <authorList>
            <person name="Nouioui I."/>
        </authorList>
    </citation>
    <scope>NUCLEOTIDE SEQUENCE [LARGE SCALE GENOMIC DNA]</scope>
    <source>
        <strain evidence="7">DSM 45834</strain>
    </source>
</reference>
<evidence type="ECO:0000259" key="5">
    <source>
        <dbReference type="Pfam" id="PF06803"/>
    </source>
</evidence>